<evidence type="ECO:0000313" key="3">
    <source>
        <dbReference type="Proteomes" id="UP000000248"/>
    </source>
</evidence>
<dbReference type="AlphaFoldDB" id="A5EUX1"/>
<evidence type="ECO:0000313" key="2">
    <source>
        <dbReference type="EMBL" id="ABQ13098.1"/>
    </source>
</evidence>
<evidence type="ECO:0000259" key="1">
    <source>
        <dbReference type="Pfam" id="PF09588"/>
    </source>
</evidence>
<dbReference type="InterPro" id="IPR011335">
    <property type="entry name" value="Restrct_endonuc-II-like"/>
</dbReference>
<dbReference type="HOGENOM" id="CLU_978903_0_0_6"/>
<accession>A5EUX1</accession>
<dbReference type="OrthoDB" id="9135654at2"/>
<dbReference type="InterPro" id="IPR011604">
    <property type="entry name" value="PDDEXK-like_dom_sf"/>
</dbReference>
<organism evidence="2 3">
    <name type="scientific">Dichelobacter nodosus (strain VCS1703A)</name>
    <dbReference type="NCBI Taxonomy" id="246195"/>
    <lineage>
        <taxon>Bacteria</taxon>
        <taxon>Pseudomonadati</taxon>
        <taxon>Pseudomonadota</taxon>
        <taxon>Gammaproteobacteria</taxon>
        <taxon>Cardiobacteriales</taxon>
        <taxon>Cardiobacteriaceae</taxon>
        <taxon>Dichelobacter</taxon>
    </lineage>
</organism>
<dbReference type="KEGG" id="dno:DNO_0768"/>
<dbReference type="Proteomes" id="UP000000248">
    <property type="component" value="Chromosome"/>
</dbReference>
<keyword evidence="3" id="KW-1185">Reference proteome</keyword>
<proteinExistence type="predicted"/>
<protein>
    <recommendedName>
        <fullName evidence="1">YqaJ viral recombinase domain-containing protein</fullName>
    </recommendedName>
</protein>
<name>A5EUX1_DICNV</name>
<dbReference type="SUPFAM" id="SSF52980">
    <property type="entry name" value="Restriction endonuclease-like"/>
    <property type="match status" value="1"/>
</dbReference>
<dbReference type="Gene3D" id="3.90.320.10">
    <property type="match status" value="1"/>
</dbReference>
<dbReference type="eggNOG" id="COG4913">
    <property type="taxonomic scope" value="Bacteria"/>
</dbReference>
<gene>
    <name evidence="2" type="ordered locus">DNO_0768</name>
</gene>
<dbReference type="InterPro" id="IPR019080">
    <property type="entry name" value="YqaJ_viral_recombinase"/>
</dbReference>
<reference evidence="2 3" key="1">
    <citation type="journal article" date="2007" name="Nat. Biotechnol.">
        <title>Genome sequence and identification of candidate vaccine antigens from the animal pathogen Dichelobacter nodosus.</title>
        <authorList>
            <person name="Myers G.S."/>
            <person name="Parker D."/>
            <person name="Al-Hasani K."/>
            <person name="Kennan R.M."/>
            <person name="Seemann T."/>
            <person name="Ren Q."/>
            <person name="Badger J.H."/>
            <person name="Selengut J.D."/>
            <person name="Deboy R.T."/>
            <person name="Tettelin H."/>
            <person name="Boyce J.D."/>
            <person name="McCarl V.P."/>
            <person name="Han X."/>
            <person name="Nelson W.C."/>
            <person name="Madupu R."/>
            <person name="Mohamoud Y."/>
            <person name="Holley T."/>
            <person name="Fedorova N."/>
            <person name="Khouri H."/>
            <person name="Bottomley S.P."/>
            <person name="Whittington R.J."/>
            <person name="Adler B."/>
            <person name="Songer J.G."/>
            <person name="Rood J.I."/>
            <person name="Paulsen I.T."/>
        </authorList>
    </citation>
    <scope>NUCLEOTIDE SEQUENCE [LARGE SCALE GENOMIC DNA]</scope>
    <source>
        <strain evidence="2 3">VCS1703A</strain>
    </source>
</reference>
<dbReference type="RefSeq" id="WP_012031096.1">
    <property type="nucleotide sequence ID" value="NC_009446.1"/>
</dbReference>
<dbReference type="STRING" id="246195.DNO_0768"/>
<dbReference type="Pfam" id="PF09588">
    <property type="entry name" value="YqaJ"/>
    <property type="match status" value="1"/>
</dbReference>
<sequence>MIIDVQQGSEQWKAFRNQHFTASDAAAILEIEGAYRSKESVLSEKKYGYKELLNAFTRQIFADGHAAEDSARAIIEEQYGIALAPVVEVLDGTKLAASYDGITLDGETLWEHKHFTGSKRAQNRLELARAGAVADYDLAQIQQQLLVSGAQKCLFTVSDGTAAVMATVEVLPDNVWFARIRDGWAAFERDLAAYSEDAPEGWNDYAQELLLIREQIAELSERETLLKKQLEALAEQTGREKIAGGGVTCTKVTRKGAVDYSKIPELAGVELDKYRKKESIFWKIG</sequence>
<feature type="domain" description="YqaJ viral recombinase" evidence="1">
    <location>
        <begin position="11"/>
        <end position="151"/>
    </location>
</feature>
<dbReference type="EMBL" id="CP000513">
    <property type="protein sequence ID" value="ABQ13098.1"/>
    <property type="molecule type" value="Genomic_DNA"/>
</dbReference>